<protein>
    <submittedName>
        <fullName evidence="1">Sulfotransferase family protein</fullName>
    </submittedName>
</protein>
<accession>A0A3N4ZG98</accession>
<proteinExistence type="predicted"/>
<keyword evidence="1" id="KW-0808">Transferase</keyword>
<dbReference type="EMBL" id="RKQZ01000001">
    <property type="protein sequence ID" value="RPF19855.1"/>
    <property type="molecule type" value="Genomic_DNA"/>
</dbReference>
<dbReference type="Proteomes" id="UP000280501">
    <property type="component" value="Unassembled WGS sequence"/>
</dbReference>
<dbReference type="GO" id="GO:0016740">
    <property type="term" value="F:transferase activity"/>
    <property type="evidence" value="ECO:0007669"/>
    <property type="project" value="UniProtKB-KW"/>
</dbReference>
<reference evidence="1 2" key="1">
    <citation type="submission" date="2018-11" db="EMBL/GenBank/DDBJ databases">
        <title>Sequencing the genomes of 1000 actinobacteria strains.</title>
        <authorList>
            <person name="Klenk H.-P."/>
        </authorList>
    </citation>
    <scope>NUCLEOTIDE SEQUENCE [LARGE SCALE GENOMIC DNA]</scope>
    <source>
        <strain evidence="1 2">DSM 15700</strain>
    </source>
</reference>
<name>A0A3N4ZG98_9MICO</name>
<sequence length="258" mass="30121">MDEGEHIQDVYVRAWHRTDDWAFDSRLHVTENDITPDAAMRLWMSWSPYWDLSKRLLVEKSPRNLTKTRYLQALYPGARFVVVTRHPVIQALAVRKWATGRTGRWGIGFTHLVEHWLHAHDLFMQDAAHIEHLHVIRYELLMRHPTAELGRLSAFLGVPGKPVATVQASRSSGYERTWKSGRIDLLRQVSEHVNRSPASLWATKGEFARKVSDSLLLPRYRELIRERLGDRIRQHGYDVDRLDDVTPWDPVPKERMAP</sequence>
<comment type="caution">
    <text evidence="1">The sequence shown here is derived from an EMBL/GenBank/DDBJ whole genome shotgun (WGS) entry which is preliminary data.</text>
</comment>
<dbReference type="SUPFAM" id="SSF52540">
    <property type="entry name" value="P-loop containing nucleoside triphosphate hydrolases"/>
    <property type="match status" value="1"/>
</dbReference>
<dbReference type="Pfam" id="PF13469">
    <property type="entry name" value="Sulfotransfer_3"/>
    <property type="match status" value="1"/>
</dbReference>
<evidence type="ECO:0000313" key="2">
    <source>
        <dbReference type="Proteomes" id="UP000280501"/>
    </source>
</evidence>
<dbReference type="InterPro" id="IPR027417">
    <property type="entry name" value="P-loop_NTPase"/>
</dbReference>
<dbReference type="Gene3D" id="3.40.50.300">
    <property type="entry name" value="P-loop containing nucleotide triphosphate hydrolases"/>
    <property type="match status" value="1"/>
</dbReference>
<keyword evidence="2" id="KW-1185">Reference proteome</keyword>
<evidence type="ECO:0000313" key="1">
    <source>
        <dbReference type="EMBL" id="RPF19855.1"/>
    </source>
</evidence>
<gene>
    <name evidence="1" type="ORF">EDD34_0421</name>
</gene>
<organism evidence="1 2">
    <name type="scientific">Myceligenerans xiligouense</name>
    <dbReference type="NCBI Taxonomy" id="253184"/>
    <lineage>
        <taxon>Bacteria</taxon>
        <taxon>Bacillati</taxon>
        <taxon>Actinomycetota</taxon>
        <taxon>Actinomycetes</taxon>
        <taxon>Micrococcales</taxon>
        <taxon>Promicromonosporaceae</taxon>
        <taxon>Myceligenerans</taxon>
    </lineage>
</organism>
<dbReference type="AlphaFoldDB" id="A0A3N4ZG98"/>